<keyword evidence="1" id="KW-0472">Membrane</keyword>
<feature type="transmembrane region" description="Helical" evidence="1">
    <location>
        <begin position="15"/>
        <end position="32"/>
    </location>
</feature>
<evidence type="ECO:0000313" key="2">
    <source>
        <dbReference type="EMBL" id="OQE74568.1"/>
    </source>
</evidence>
<reference evidence="3" key="1">
    <citation type="journal article" date="2017" name="Nat. Microbiol.">
        <title>Global analysis of biosynthetic gene clusters reveals vast potential of secondary metabolite production in Penicillium species.</title>
        <authorList>
            <person name="Nielsen J.C."/>
            <person name="Grijseels S."/>
            <person name="Prigent S."/>
            <person name="Ji B."/>
            <person name="Dainat J."/>
            <person name="Nielsen K.F."/>
            <person name="Frisvad J.C."/>
            <person name="Workman M."/>
            <person name="Nielsen J."/>
        </authorList>
    </citation>
    <scope>NUCLEOTIDE SEQUENCE [LARGE SCALE GENOMIC DNA]</scope>
    <source>
        <strain evidence="3">IBT 13039</strain>
    </source>
</reference>
<evidence type="ECO:0000313" key="3">
    <source>
        <dbReference type="Proteomes" id="UP000191691"/>
    </source>
</evidence>
<feature type="non-terminal residue" evidence="2">
    <location>
        <position position="1"/>
    </location>
</feature>
<protein>
    <submittedName>
        <fullName evidence="2">Uncharacterized protein</fullName>
    </submittedName>
</protein>
<name>A0A1V6XHJ0_PENNA</name>
<feature type="non-terminal residue" evidence="2">
    <location>
        <position position="134"/>
    </location>
</feature>
<keyword evidence="1" id="KW-0812">Transmembrane</keyword>
<keyword evidence="1" id="KW-1133">Transmembrane helix</keyword>
<keyword evidence="3" id="KW-1185">Reference proteome</keyword>
<dbReference type="AlphaFoldDB" id="A0A1V6XHJ0"/>
<sequence>SSASISVIYLHPYDLEFIVIITVFIVFYHLILQDNLIFRPSRRGTDIYSVLLRGQNLAGDVFELGVKHRILVKDLLISPLLATLLQFRELTLVRGSLLHPAFLLLRQIGFVAFRLGSHLSDVESELVALYTNSL</sequence>
<accession>A0A1V6XHJ0</accession>
<dbReference type="Proteomes" id="UP000191691">
    <property type="component" value="Unassembled WGS sequence"/>
</dbReference>
<proteinExistence type="predicted"/>
<organism evidence="2 3">
    <name type="scientific">Penicillium nalgiovense</name>
    <dbReference type="NCBI Taxonomy" id="60175"/>
    <lineage>
        <taxon>Eukaryota</taxon>
        <taxon>Fungi</taxon>
        <taxon>Dikarya</taxon>
        <taxon>Ascomycota</taxon>
        <taxon>Pezizomycotina</taxon>
        <taxon>Eurotiomycetes</taxon>
        <taxon>Eurotiomycetidae</taxon>
        <taxon>Eurotiales</taxon>
        <taxon>Aspergillaceae</taxon>
        <taxon>Penicillium</taxon>
    </lineage>
</organism>
<gene>
    <name evidence="2" type="ORF">PENNAL_c0079G01868</name>
</gene>
<comment type="caution">
    <text evidence="2">The sequence shown here is derived from an EMBL/GenBank/DDBJ whole genome shotgun (WGS) entry which is preliminary data.</text>
</comment>
<evidence type="ECO:0000256" key="1">
    <source>
        <dbReference type="SAM" id="Phobius"/>
    </source>
</evidence>
<dbReference type="EMBL" id="MOOB01000079">
    <property type="protein sequence ID" value="OQE74568.1"/>
    <property type="molecule type" value="Genomic_DNA"/>
</dbReference>